<proteinExistence type="predicted"/>
<organism evidence="2 3">
    <name type="scientific">Tribonema minus</name>
    <dbReference type="NCBI Taxonomy" id="303371"/>
    <lineage>
        <taxon>Eukaryota</taxon>
        <taxon>Sar</taxon>
        <taxon>Stramenopiles</taxon>
        <taxon>Ochrophyta</taxon>
        <taxon>PX clade</taxon>
        <taxon>Xanthophyceae</taxon>
        <taxon>Tribonematales</taxon>
        <taxon>Tribonemataceae</taxon>
        <taxon>Tribonema</taxon>
    </lineage>
</organism>
<sequence length="1276" mass="138244">MPAIKCFDEEGPKGANGVAAKVSFIGDRKTARDNIIIAIARAVEIQQLRLKHREVPLTFAFIERFNNRELSLRETAEFCVKLKELPDGRAVWCKSGPTTKDGVYLLDTYRVMDSEAYGIAAGIKMDDNGVVLDSVGKSYKCGYSAALQSLAIPTAQERTPRPARAPRPRAPRAPAPPAPAPPLPNVDGMIRHPSLAADGIFVLAGRPTKDFMRSDAALGLKLLYAFDVVGSAEPVWYAGDISMAMTGKAAKKKFVKRKEKVKGEATVEARWSPKEKQEVPVVNDCYSTALMPPAAGYWCIGGSREQLQAVPLQACTTDDEDEDEEGGSDDEQEEGSGDEEGEADGGDEEEGGSNDDEQEEQEAQEEDGAGELEGNGGRGGSIGGVGGGGGGGGGGGRSSGGTTDDFSFGGSTQMERGGEAKLWGLTYVLTHALPGQGVMPLVDTWKRLLGIMSIAWGEAIIAMNRHINDIDKKTRAKHTRDVNRCLQDIKVKGKQTQPRARIGCAARLLLEHLRCKDVLHDGHRYIGSDEELYLSFCWPSLTWAKFDGFELMVKPLKTITPGNNNGAADIIKLLLTASTLNRYPTCTTLFIPVNTEELIAVRQRINPLLPCLEADSTPTDLQQPTEAVAAALPNALKPLLEDGVMLLCPIARVELLLKCTDNGIVSNDGKDVCGGYSKSSVNGINSKNVHGTGTVMFHVRKVNADALTYLQAVKKECREWVCNIRLMQAQSDSEAQSFAKKESDGRLPFAKNAAQQYKDMRTTLKEEIEAPFMRAINACIAKPPAEDAHLFRGMSTLADLMPRFIGILADNRKANQQKTNGDGVHLITEEGEALAKHLKREGFNAHDVASLEAYMALNWTFVVTVRGQAFWENKPSKVFADETGGEWNIRQVIENPLEQKQASSHAGKNAVGNGPLPVDIVAPPELHEVICLVLFVCRRLRATIFEMEPPDFLTGLSGVKDENGRCEQANRTTYAKFISRIGRIHLAIPYFGHYSMRNASITAVCDMARDMEVGGHHGLKETLLNRAAQTWHSSRARFVASYDQHAGQNTRHMPRADMTPADRQQHIQQQATGTAVAPVAAAAPAATAAMPDVMAFFLAEMQRRDVAAAAAAAAAAAVAAAAQQRRDEAHQAQMVAMLEMLHGPRKERSESSVEADAPAPKRPRVEPVSQPVATPAAAPAMVPLHMVQQHFAHMCAMQRHMAYMQLVQAHMYGAQAMVPAPRQPVPGRVVAPTAVPEAVMPPTAVPGAVRVVSPTAVPEAIRNAPPGIFFLPHAFM</sequence>
<accession>A0A835Z0P2</accession>
<comment type="caution">
    <text evidence="2">The sequence shown here is derived from an EMBL/GenBank/DDBJ whole genome shotgun (WGS) entry which is preliminary data.</text>
</comment>
<feature type="region of interest" description="Disordered" evidence="1">
    <location>
        <begin position="314"/>
        <end position="413"/>
    </location>
</feature>
<evidence type="ECO:0000256" key="1">
    <source>
        <dbReference type="SAM" id="MobiDB-lite"/>
    </source>
</evidence>
<gene>
    <name evidence="2" type="ORF">JKP88DRAFT_289668</name>
</gene>
<feature type="compositionally biased region" description="Gly residues" evidence="1">
    <location>
        <begin position="371"/>
        <end position="399"/>
    </location>
</feature>
<protein>
    <submittedName>
        <fullName evidence="2">Uncharacterized protein</fullName>
    </submittedName>
</protein>
<feature type="compositionally biased region" description="Pro residues" evidence="1">
    <location>
        <begin position="171"/>
        <end position="183"/>
    </location>
</feature>
<reference evidence="2" key="1">
    <citation type="submission" date="2021-02" db="EMBL/GenBank/DDBJ databases">
        <title>First Annotated Genome of the Yellow-green Alga Tribonema minus.</title>
        <authorList>
            <person name="Mahan K.M."/>
        </authorList>
    </citation>
    <scope>NUCLEOTIDE SEQUENCE</scope>
    <source>
        <strain evidence="2">UTEX B ZZ1240</strain>
    </source>
</reference>
<feature type="compositionally biased region" description="Acidic residues" evidence="1">
    <location>
        <begin position="317"/>
        <end position="370"/>
    </location>
</feature>
<evidence type="ECO:0000313" key="3">
    <source>
        <dbReference type="Proteomes" id="UP000664859"/>
    </source>
</evidence>
<dbReference type="AlphaFoldDB" id="A0A835Z0P2"/>
<feature type="compositionally biased region" description="Polar residues" evidence="1">
    <location>
        <begin position="402"/>
        <end position="413"/>
    </location>
</feature>
<evidence type="ECO:0000313" key="2">
    <source>
        <dbReference type="EMBL" id="KAG5184801.1"/>
    </source>
</evidence>
<dbReference type="EMBL" id="JAFCMP010000150">
    <property type="protein sequence ID" value="KAG5184801.1"/>
    <property type="molecule type" value="Genomic_DNA"/>
</dbReference>
<feature type="region of interest" description="Disordered" evidence="1">
    <location>
        <begin position="1143"/>
        <end position="1171"/>
    </location>
</feature>
<keyword evidence="3" id="KW-1185">Reference proteome</keyword>
<name>A0A835Z0P2_9STRA</name>
<feature type="region of interest" description="Disordered" evidence="1">
    <location>
        <begin position="154"/>
        <end position="183"/>
    </location>
</feature>
<dbReference type="Proteomes" id="UP000664859">
    <property type="component" value="Unassembled WGS sequence"/>
</dbReference>